<reference evidence="4" key="1">
    <citation type="submission" date="2017-05" db="UniProtKB">
        <authorList>
            <consortium name="EnsemblMetazoa"/>
        </authorList>
    </citation>
    <scope>IDENTIFICATION</scope>
</reference>
<dbReference type="OMA" id="KWICEVP"/>
<dbReference type="GO" id="GO:0030036">
    <property type="term" value="P:actin cytoskeleton organization"/>
    <property type="evidence" value="ECO:0007669"/>
    <property type="project" value="InterPro"/>
</dbReference>
<evidence type="ECO:0000256" key="1">
    <source>
        <dbReference type="ARBA" id="ARBA00009238"/>
    </source>
</evidence>
<dbReference type="EnsemblMetazoa" id="Aqu2.1.03309_001">
    <property type="protein sequence ID" value="Aqu2.1.03309_001"/>
    <property type="gene ID" value="Aqu2.1.03309"/>
</dbReference>
<feature type="repeat" description="Filamin" evidence="3">
    <location>
        <begin position="223"/>
        <end position="318"/>
    </location>
</feature>
<evidence type="ECO:0000313" key="4">
    <source>
        <dbReference type="EnsemblMetazoa" id="Aqu2.1.03309_001"/>
    </source>
</evidence>
<sequence>MSNKYNLNFIGKSIGEASVIIKWGEYQISKTPFTISVCDAEACTVDASEMTKNPLQVGVPFTFKVHSTGAGKADLSIKPGDTSDSRYTIITTSDNDVHTVACTPWTVGEQSLSVTRGGEHVKGSPLSFSVCDPRQCKITDLPDADHCVPLLGVPIEFSIDYHLAGPGEVSFVVRLPDGSEEEQEGEEGEEGVVVYSYAPEELGSLEFLLEFNGISLLRNKWICEVPDPSIFRAIAPKGMCRLDEPVQFYVTGITKQTEDFIVTGTDPNSVEIEATKEQHIHNSSISVVQFTATVVGEYSIQVKHDSSDIDGSPFIICVTNPAGARITGSIPDNPKVGEKLSLSIDASKCGPGDISCDLIPLYGEIDIEPQILSSPDEDELYEISFSSQVVLNCFLELRLAGYLLQPSPQYLSFVDPSKVLVNSKELESGDMINQGDPLSIEIDGREGGCGTPEAKVSMGGAPVDVDLVDNRDGTFLARVIALEAADYN</sequence>
<organism evidence="4">
    <name type="scientific">Amphimedon queenslandica</name>
    <name type="common">Sponge</name>
    <dbReference type="NCBI Taxonomy" id="400682"/>
    <lineage>
        <taxon>Eukaryota</taxon>
        <taxon>Metazoa</taxon>
        <taxon>Porifera</taxon>
        <taxon>Demospongiae</taxon>
        <taxon>Heteroscleromorpha</taxon>
        <taxon>Haplosclerida</taxon>
        <taxon>Niphatidae</taxon>
        <taxon>Amphimedon</taxon>
    </lineage>
</organism>
<dbReference type="eggNOG" id="KOG0518">
    <property type="taxonomic scope" value="Eukaryota"/>
</dbReference>
<dbReference type="InterPro" id="IPR001298">
    <property type="entry name" value="Filamin/ABP280_rpt"/>
</dbReference>
<dbReference type="STRING" id="400682.A0A1X7SMI8"/>
<dbReference type="AlphaFoldDB" id="A0A1X7SMI8"/>
<dbReference type="PROSITE" id="PS50194">
    <property type="entry name" value="FILAMIN_REPEAT"/>
    <property type="match status" value="5"/>
</dbReference>
<dbReference type="InterPro" id="IPR017868">
    <property type="entry name" value="Filamin/ABP280_repeat-like"/>
</dbReference>
<name>A0A1X7SMI8_AMPQE</name>
<feature type="repeat" description="Filamin" evidence="3">
    <location>
        <begin position="1"/>
        <end position="37"/>
    </location>
</feature>
<evidence type="ECO:0000256" key="3">
    <source>
        <dbReference type="PROSITE-ProRule" id="PRU00087"/>
    </source>
</evidence>
<evidence type="ECO:0000256" key="2">
    <source>
        <dbReference type="ARBA" id="ARBA00022737"/>
    </source>
</evidence>
<feature type="repeat" description="Filamin" evidence="3">
    <location>
        <begin position="411"/>
        <end position="488"/>
    </location>
</feature>
<dbReference type="InterPro" id="IPR044801">
    <property type="entry name" value="Filamin"/>
</dbReference>
<feature type="repeat" description="Filamin" evidence="3">
    <location>
        <begin position="128"/>
        <end position="225"/>
    </location>
</feature>
<dbReference type="Pfam" id="PF00630">
    <property type="entry name" value="Filamin"/>
    <property type="match status" value="2"/>
</dbReference>
<dbReference type="SUPFAM" id="SSF81296">
    <property type="entry name" value="E set domains"/>
    <property type="match status" value="4"/>
</dbReference>
<dbReference type="InterPro" id="IPR013783">
    <property type="entry name" value="Ig-like_fold"/>
</dbReference>
<dbReference type="PANTHER" id="PTHR38537:SF16">
    <property type="entry name" value="CALPONIN-HOMOLOGY (CH) DOMAIN-CONTAINING PROTEIN"/>
    <property type="match status" value="1"/>
</dbReference>
<dbReference type="SMART" id="SM00557">
    <property type="entry name" value="IG_FLMN"/>
    <property type="match status" value="2"/>
</dbReference>
<dbReference type="Gene3D" id="2.60.40.10">
    <property type="entry name" value="Immunoglobulins"/>
    <property type="match status" value="5"/>
</dbReference>
<keyword evidence="2" id="KW-0677">Repeat</keyword>
<feature type="repeat" description="Filamin" evidence="3">
    <location>
        <begin position="35"/>
        <end position="130"/>
    </location>
</feature>
<proteinExistence type="inferred from homology"/>
<dbReference type="OrthoDB" id="18740at2759"/>
<dbReference type="PANTHER" id="PTHR38537">
    <property type="entry name" value="JITTERBUG, ISOFORM N"/>
    <property type="match status" value="1"/>
</dbReference>
<dbReference type="InterPro" id="IPR014756">
    <property type="entry name" value="Ig_E-set"/>
</dbReference>
<dbReference type="InParanoid" id="A0A1X7SMI8"/>
<accession>A0A1X7SMI8</accession>
<comment type="similarity">
    <text evidence="1">Belongs to the filamin family.</text>
</comment>
<dbReference type="GO" id="GO:0051015">
    <property type="term" value="F:actin filament binding"/>
    <property type="evidence" value="ECO:0007669"/>
    <property type="project" value="InterPro"/>
</dbReference>
<protein>
    <submittedName>
        <fullName evidence="4">Uncharacterized protein</fullName>
    </submittedName>
</protein>